<dbReference type="PANTHER" id="PTHR37318:SF1">
    <property type="entry name" value="BSL7504 PROTEIN"/>
    <property type="match status" value="1"/>
</dbReference>
<comment type="caution">
    <text evidence="2">The sequence shown here is derived from an EMBL/GenBank/DDBJ whole genome shotgun (WGS) entry which is preliminary data.</text>
</comment>
<gene>
    <name evidence="2" type="ORF">S01H4_54766</name>
</gene>
<proteinExistence type="predicted"/>
<dbReference type="PANTHER" id="PTHR37318">
    <property type="entry name" value="BSL7504 PROTEIN"/>
    <property type="match status" value="1"/>
</dbReference>
<evidence type="ECO:0000313" key="2">
    <source>
        <dbReference type="EMBL" id="GAH15458.1"/>
    </source>
</evidence>
<dbReference type="InterPro" id="IPR036388">
    <property type="entry name" value="WH-like_DNA-bd_sf"/>
</dbReference>
<dbReference type="InterPro" id="IPR036390">
    <property type="entry name" value="WH_DNA-bd_sf"/>
</dbReference>
<organism evidence="2">
    <name type="scientific">marine sediment metagenome</name>
    <dbReference type="NCBI Taxonomy" id="412755"/>
    <lineage>
        <taxon>unclassified sequences</taxon>
        <taxon>metagenomes</taxon>
        <taxon>ecological metagenomes</taxon>
    </lineage>
</organism>
<dbReference type="Pfam" id="PF13601">
    <property type="entry name" value="HTH_34"/>
    <property type="match status" value="1"/>
</dbReference>
<reference evidence="2" key="1">
    <citation type="journal article" date="2014" name="Front. Microbiol.">
        <title>High frequency of phylogenetically diverse reductive dehalogenase-homologous genes in deep subseafloor sedimentary metagenomes.</title>
        <authorList>
            <person name="Kawai M."/>
            <person name="Futagami T."/>
            <person name="Toyoda A."/>
            <person name="Takaki Y."/>
            <person name="Nishi S."/>
            <person name="Hori S."/>
            <person name="Arai W."/>
            <person name="Tsubouchi T."/>
            <person name="Morono Y."/>
            <person name="Uchiyama I."/>
            <person name="Ito T."/>
            <person name="Fujiyama A."/>
            <person name="Inagaki F."/>
            <person name="Takami H."/>
        </authorList>
    </citation>
    <scope>NUCLEOTIDE SEQUENCE</scope>
    <source>
        <strain evidence="2">Expedition CK06-06</strain>
    </source>
</reference>
<feature type="domain" description="Winged helix DNA-binding" evidence="1">
    <location>
        <begin position="17"/>
        <end position="96"/>
    </location>
</feature>
<sequence>MPPEKFAQLDPVIHSRIRLAVLSILISVREASFNYLKETIGTTDGNLSASLSKLEEAGYISIKKSFKGKKPLTTCLIREKGRTAFSKYMKALETYIGFEK</sequence>
<accession>X1F3W2</accession>
<dbReference type="EMBL" id="BART01031539">
    <property type="protein sequence ID" value="GAH15458.1"/>
    <property type="molecule type" value="Genomic_DNA"/>
</dbReference>
<protein>
    <recommendedName>
        <fullName evidence="1">Winged helix DNA-binding domain-containing protein</fullName>
    </recommendedName>
</protein>
<dbReference type="InterPro" id="IPR027395">
    <property type="entry name" value="WH_DNA-bd_dom"/>
</dbReference>
<dbReference type="SUPFAM" id="SSF46785">
    <property type="entry name" value="Winged helix' DNA-binding domain"/>
    <property type="match status" value="1"/>
</dbReference>
<dbReference type="AlphaFoldDB" id="X1F3W2"/>
<name>X1F3W2_9ZZZZ</name>
<evidence type="ECO:0000259" key="1">
    <source>
        <dbReference type="Pfam" id="PF13601"/>
    </source>
</evidence>
<dbReference type="Gene3D" id="1.10.10.10">
    <property type="entry name" value="Winged helix-like DNA-binding domain superfamily/Winged helix DNA-binding domain"/>
    <property type="match status" value="1"/>
</dbReference>